<dbReference type="InterPro" id="IPR029058">
    <property type="entry name" value="AB_hydrolase_fold"/>
</dbReference>
<evidence type="ECO:0000256" key="3">
    <source>
        <dbReference type="ARBA" id="ARBA00022825"/>
    </source>
</evidence>
<name>A0ABU2WJY1_9GAMM</name>
<dbReference type="Proteomes" id="UP001254608">
    <property type="component" value="Unassembled WGS sequence"/>
</dbReference>
<dbReference type="PANTHER" id="PTHR42776:SF13">
    <property type="entry name" value="DIPEPTIDYL-PEPTIDASE 5"/>
    <property type="match status" value="1"/>
</dbReference>
<keyword evidence="1 4" id="KW-0732">Signal</keyword>
<dbReference type="EMBL" id="JAVRIC010000011">
    <property type="protein sequence ID" value="MDT0497544.1"/>
    <property type="molecule type" value="Genomic_DNA"/>
</dbReference>
<dbReference type="SUPFAM" id="SSF53474">
    <property type="entry name" value="alpha/beta-Hydrolases"/>
    <property type="match status" value="1"/>
</dbReference>
<keyword evidence="3" id="KW-0645">Protease</keyword>
<dbReference type="EC" id="3.4.-.-" evidence="6"/>
<dbReference type="RefSeq" id="WP_311364937.1">
    <property type="nucleotide sequence ID" value="NZ_JAVRIC010000011.1"/>
</dbReference>
<dbReference type="Gene3D" id="2.120.10.30">
    <property type="entry name" value="TolB, C-terminal domain"/>
    <property type="match status" value="2"/>
</dbReference>
<accession>A0ABU2WJY1</accession>
<evidence type="ECO:0000259" key="5">
    <source>
        <dbReference type="Pfam" id="PF00326"/>
    </source>
</evidence>
<sequence>MLRIVSAAALSLTASIATAATHPYSIDDQVRFDRVSSPQLAPDGESLVYQLRETDFDADKGLNSLWTLSLANGKATPQRITPASLGAHDAQWAPDGSAVYFLAAKDGSQQLWRVVPGEDAETLSELPVDIGSFLIAPDGKQLALLIDVFADCTNLACTAARIKSADEDPVSGVMYQRIFVRHWDTWEDGRNTQLFSATLKDDGLGEPVALSSTLDADITEPAFSPDSRTLAFSARLKQGEPWSTNFDIYTVAVDGSAAPSNHTAMNQAWDAGPLYSPDGKTLYYRAMKRPGFEADRYGIVALDLDKGSTREIGATWDRSAGALQVSPDGKTLYTTADDLGQHRLFAIGVASQRVSALSKDGSVGNFDVGTGQIVLTMDNLDSPAQVYRISGSGKPKPITKLNAERLADIEFGDYEQFSFKGWNDDEVHGYVVKPAGYKKGRKYPVAFIIHGGPQGSMGNHFHYRWNPQTYAGAGFAVVFIDFHGSTGYGQAFTDAISRDWGGKPLADLQKGWAYALQEYSFLDGDKACALGASYGGYMINWIAGQWPDAFRCLVNHDGVFDARSMYYSTEELWFPEWENGGPYYEKPDAYERFNPATRVERWKTPMMVIQGGLDYRVPLEQGLSAFTALQRQNIPSQFLYYPDENHWVLKPHNSVQWHRAVEAWIKRWTGE</sequence>
<feature type="chain" id="PRO_5047533555" evidence="4">
    <location>
        <begin position="20"/>
        <end position="671"/>
    </location>
</feature>
<keyword evidence="2 6" id="KW-0378">Hydrolase</keyword>
<keyword evidence="3" id="KW-0720">Serine protease</keyword>
<reference evidence="6 7" key="1">
    <citation type="submission" date="2023-09" db="EMBL/GenBank/DDBJ databases">
        <authorList>
            <person name="Rey-Velasco X."/>
        </authorList>
    </citation>
    <scope>NUCLEOTIDE SEQUENCE [LARGE SCALE GENOMIC DNA]</scope>
    <source>
        <strain evidence="6 7">W345</strain>
    </source>
</reference>
<dbReference type="InterPro" id="IPR011042">
    <property type="entry name" value="6-blade_b-propeller_TolB-like"/>
</dbReference>
<organism evidence="6 7">
    <name type="scientific">Banduia mediterranea</name>
    <dbReference type="NCBI Taxonomy" id="3075609"/>
    <lineage>
        <taxon>Bacteria</taxon>
        <taxon>Pseudomonadati</taxon>
        <taxon>Pseudomonadota</taxon>
        <taxon>Gammaproteobacteria</taxon>
        <taxon>Nevskiales</taxon>
        <taxon>Algiphilaceae</taxon>
        <taxon>Banduia</taxon>
    </lineage>
</organism>
<keyword evidence="7" id="KW-1185">Reference proteome</keyword>
<evidence type="ECO:0000256" key="1">
    <source>
        <dbReference type="ARBA" id="ARBA00022729"/>
    </source>
</evidence>
<dbReference type="InterPro" id="IPR001375">
    <property type="entry name" value="Peptidase_S9_cat"/>
</dbReference>
<protein>
    <submittedName>
        <fullName evidence="6">S9 family peptidase</fullName>
        <ecNumber evidence="6">3.4.-.-</ecNumber>
    </submittedName>
</protein>
<evidence type="ECO:0000313" key="7">
    <source>
        <dbReference type="Proteomes" id="UP001254608"/>
    </source>
</evidence>
<evidence type="ECO:0000256" key="4">
    <source>
        <dbReference type="SAM" id="SignalP"/>
    </source>
</evidence>
<feature type="signal peptide" evidence="4">
    <location>
        <begin position="1"/>
        <end position="19"/>
    </location>
</feature>
<proteinExistence type="predicted"/>
<evidence type="ECO:0000313" key="6">
    <source>
        <dbReference type="EMBL" id="MDT0497544.1"/>
    </source>
</evidence>
<evidence type="ECO:0000256" key="2">
    <source>
        <dbReference type="ARBA" id="ARBA00022801"/>
    </source>
</evidence>
<dbReference type="InterPro" id="IPR011659">
    <property type="entry name" value="WD40"/>
</dbReference>
<dbReference type="Pfam" id="PF07676">
    <property type="entry name" value="PD40"/>
    <property type="match status" value="2"/>
</dbReference>
<dbReference type="PANTHER" id="PTHR42776">
    <property type="entry name" value="SERINE PEPTIDASE S9 FAMILY MEMBER"/>
    <property type="match status" value="1"/>
</dbReference>
<dbReference type="SUPFAM" id="SSF82171">
    <property type="entry name" value="DPP6 N-terminal domain-like"/>
    <property type="match status" value="1"/>
</dbReference>
<dbReference type="GO" id="GO:0016787">
    <property type="term" value="F:hydrolase activity"/>
    <property type="evidence" value="ECO:0007669"/>
    <property type="project" value="UniProtKB-KW"/>
</dbReference>
<comment type="caution">
    <text evidence="6">The sequence shown here is derived from an EMBL/GenBank/DDBJ whole genome shotgun (WGS) entry which is preliminary data.</text>
</comment>
<feature type="domain" description="Peptidase S9 prolyl oligopeptidase catalytic" evidence="5">
    <location>
        <begin position="462"/>
        <end position="670"/>
    </location>
</feature>
<dbReference type="Gene3D" id="3.40.50.1820">
    <property type="entry name" value="alpha/beta hydrolase"/>
    <property type="match status" value="1"/>
</dbReference>
<gene>
    <name evidence="6" type="ORF">RM530_09235</name>
</gene>
<dbReference type="Pfam" id="PF00326">
    <property type="entry name" value="Peptidase_S9"/>
    <property type="match status" value="1"/>
</dbReference>